<name>A0A6J6UK10_9ZZZZ</name>
<keyword evidence="3 5" id="KW-1133">Transmembrane helix</keyword>
<evidence type="ECO:0000259" key="6">
    <source>
        <dbReference type="Pfam" id="PF13515"/>
    </source>
</evidence>
<feature type="transmembrane region" description="Helical" evidence="5">
    <location>
        <begin position="173"/>
        <end position="193"/>
    </location>
</feature>
<evidence type="ECO:0000256" key="5">
    <source>
        <dbReference type="SAM" id="Phobius"/>
    </source>
</evidence>
<accession>A0A6J6UK10</accession>
<evidence type="ECO:0000256" key="4">
    <source>
        <dbReference type="ARBA" id="ARBA00023136"/>
    </source>
</evidence>
<feature type="transmembrane region" description="Helical" evidence="5">
    <location>
        <begin position="97"/>
        <end position="118"/>
    </location>
</feature>
<proteinExistence type="predicted"/>
<feature type="domain" description="Integral membrane bound transporter" evidence="6">
    <location>
        <begin position="194"/>
        <end position="310"/>
    </location>
</feature>
<feature type="transmembrane region" description="Helical" evidence="5">
    <location>
        <begin position="130"/>
        <end position="153"/>
    </location>
</feature>
<evidence type="ECO:0000256" key="2">
    <source>
        <dbReference type="ARBA" id="ARBA00022692"/>
    </source>
</evidence>
<reference evidence="7" key="1">
    <citation type="submission" date="2020-05" db="EMBL/GenBank/DDBJ databases">
        <authorList>
            <person name="Chiriac C."/>
            <person name="Salcher M."/>
            <person name="Ghai R."/>
            <person name="Kavagutti S V."/>
        </authorList>
    </citation>
    <scope>NUCLEOTIDE SEQUENCE</scope>
</reference>
<feature type="transmembrane region" description="Helical" evidence="5">
    <location>
        <begin position="224"/>
        <end position="242"/>
    </location>
</feature>
<dbReference type="GO" id="GO:0016020">
    <property type="term" value="C:membrane"/>
    <property type="evidence" value="ECO:0007669"/>
    <property type="project" value="UniProtKB-SubCell"/>
</dbReference>
<keyword evidence="4 5" id="KW-0472">Membrane</keyword>
<gene>
    <name evidence="7" type="ORF">UFOPK2810_01230</name>
</gene>
<evidence type="ECO:0000313" key="7">
    <source>
        <dbReference type="EMBL" id="CAB4758887.1"/>
    </source>
</evidence>
<feature type="transmembrane region" description="Helical" evidence="5">
    <location>
        <begin position="271"/>
        <end position="292"/>
    </location>
</feature>
<dbReference type="EMBL" id="CAEZYZ010000219">
    <property type="protein sequence ID" value="CAB4758887.1"/>
    <property type="molecule type" value="Genomic_DNA"/>
</dbReference>
<feature type="transmembrane region" description="Helical" evidence="5">
    <location>
        <begin position="60"/>
        <end position="77"/>
    </location>
</feature>
<evidence type="ECO:0000256" key="1">
    <source>
        <dbReference type="ARBA" id="ARBA00004141"/>
    </source>
</evidence>
<dbReference type="Pfam" id="PF13515">
    <property type="entry name" value="FUSC_2"/>
    <property type="match status" value="1"/>
</dbReference>
<organism evidence="7">
    <name type="scientific">freshwater metagenome</name>
    <dbReference type="NCBI Taxonomy" id="449393"/>
    <lineage>
        <taxon>unclassified sequences</taxon>
        <taxon>metagenomes</taxon>
        <taxon>ecological metagenomes</taxon>
    </lineage>
</organism>
<feature type="transmembrane region" description="Helical" evidence="5">
    <location>
        <begin position="299"/>
        <end position="321"/>
    </location>
</feature>
<comment type="subcellular location">
    <subcellularLocation>
        <location evidence="1">Membrane</location>
        <topology evidence="1">Multi-pass membrane protein</topology>
    </subcellularLocation>
</comment>
<feature type="transmembrane region" description="Helical" evidence="5">
    <location>
        <begin position="247"/>
        <end position="265"/>
    </location>
</feature>
<sequence length="337" mass="35420">MPSTGSVINRKALVQSLIAMGLLLPGMLLFPLGINLAMCLFTYGVILGFLVAWRTDLRRAMLVVGSFTLANLIAYAASPYPLLAALTMAGVVFVYGLTLRTGLTTFIVVAPISVAFTIAQPPTVLPNSSVAANLLVLGLVCIIAGLWGTAAGAVIGRKAPHPPLTQMPWRSTWVYTCSLALVCGAITLVVCLTKFQQDGAWVLLTILIVAQPGVHRTWRKAGDRVLGTFIGFAIALVVGIPLNGHPVALTLAAILLFGIAGYMMLSGRPYWHYVTFLTPAVVLVVGASSNVISTDFNRVWSTIVGAALAVGVLLVLGAIGFHDLDEKAEATPGSSPT</sequence>
<feature type="transmembrane region" description="Helical" evidence="5">
    <location>
        <begin position="34"/>
        <end position="53"/>
    </location>
</feature>
<dbReference type="InterPro" id="IPR049453">
    <property type="entry name" value="Memb_transporter_dom"/>
</dbReference>
<feature type="transmembrane region" description="Helical" evidence="5">
    <location>
        <begin position="200"/>
        <end position="218"/>
    </location>
</feature>
<keyword evidence="2 5" id="KW-0812">Transmembrane</keyword>
<protein>
    <submittedName>
        <fullName evidence="7">Unannotated protein</fullName>
    </submittedName>
</protein>
<dbReference type="AlphaFoldDB" id="A0A6J6UK10"/>
<evidence type="ECO:0000256" key="3">
    <source>
        <dbReference type="ARBA" id="ARBA00022989"/>
    </source>
</evidence>
<feature type="transmembrane region" description="Helical" evidence="5">
    <location>
        <begin position="12"/>
        <end position="28"/>
    </location>
</feature>